<comment type="caution">
    <text evidence="3">The sequence shown here is derived from an EMBL/GenBank/DDBJ whole genome shotgun (WGS) entry which is preliminary data.</text>
</comment>
<dbReference type="InterPro" id="IPR036822">
    <property type="entry name" value="CutC-like_dom_sf"/>
</dbReference>
<gene>
    <name evidence="2 3" type="primary">cutC</name>
    <name evidence="3" type="ORF">GCM10011511_09380</name>
</gene>
<keyword evidence="2" id="KW-0963">Cytoplasm</keyword>
<evidence type="ECO:0000313" key="4">
    <source>
        <dbReference type="Proteomes" id="UP000607559"/>
    </source>
</evidence>
<accession>A0A8J2U9P7</accession>
<organism evidence="3 4">
    <name type="scientific">Puia dinghuensis</name>
    <dbReference type="NCBI Taxonomy" id="1792502"/>
    <lineage>
        <taxon>Bacteria</taxon>
        <taxon>Pseudomonadati</taxon>
        <taxon>Bacteroidota</taxon>
        <taxon>Chitinophagia</taxon>
        <taxon>Chitinophagales</taxon>
        <taxon>Chitinophagaceae</taxon>
        <taxon>Puia</taxon>
    </lineage>
</organism>
<dbReference type="EMBL" id="BMJC01000001">
    <property type="protein sequence ID" value="GGA88320.1"/>
    <property type="molecule type" value="Genomic_DNA"/>
</dbReference>
<dbReference type="GO" id="GO:0005507">
    <property type="term" value="F:copper ion binding"/>
    <property type="evidence" value="ECO:0007669"/>
    <property type="project" value="TreeGrafter"/>
</dbReference>
<name>A0A8J2U9P7_9BACT</name>
<comment type="similarity">
    <text evidence="1 2">Belongs to the CutC family.</text>
</comment>
<sequence>MDYLLEICAFNLPSAMIAQQAGADRIELCASPEEGGVTPSPGVIRLAREKLRIALYPIIRPRGGDFLYSEEEFRVMLRDIEYCKQVGCNGVVIGMLSPDGSVDQARCARLVETAYPLGVTFHRAFDWAANPFEALETIIQMGCERILTSGQRPTADEGAGLIDQLVREADDRIVIMPGSGVRSANIVALAEKTGASEFHTSARLWQASSMEYVNACMKEAQDMVMAGEEEIRKIKERLLSLES</sequence>
<proteinExistence type="inferred from homology"/>
<comment type="subcellular location">
    <subcellularLocation>
        <location evidence="2">Cytoplasm</location>
    </subcellularLocation>
</comment>
<evidence type="ECO:0000256" key="2">
    <source>
        <dbReference type="HAMAP-Rule" id="MF_00795"/>
    </source>
</evidence>
<dbReference type="FunFam" id="3.20.20.380:FF:000001">
    <property type="entry name" value="Copper homeostasis protein CutC"/>
    <property type="match status" value="1"/>
</dbReference>
<protein>
    <recommendedName>
        <fullName evidence="2">PF03932 family protein CutC</fullName>
    </recommendedName>
</protein>
<dbReference type="PANTHER" id="PTHR12598">
    <property type="entry name" value="COPPER HOMEOSTASIS PROTEIN CUTC"/>
    <property type="match status" value="1"/>
</dbReference>
<dbReference type="GO" id="GO:0005737">
    <property type="term" value="C:cytoplasm"/>
    <property type="evidence" value="ECO:0007669"/>
    <property type="project" value="UniProtKB-SubCell"/>
</dbReference>
<keyword evidence="4" id="KW-1185">Reference proteome</keyword>
<evidence type="ECO:0000313" key="3">
    <source>
        <dbReference type="EMBL" id="GGA88320.1"/>
    </source>
</evidence>
<evidence type="ECO:0000256" key="1">
    <source>
        <dbReference type="ARBA" id="ARBA00007768"/>
    </source>
</evidence>
<dbReference type="HAMAP" id="MF_00795">
    <property type="entry name" value="CutC"/>
    <property type="match status" value="1"/>
</dbReference>
<reference evidence="3" key="1">
    <citation type="journal article" date="2014" name="Int. J. Syst. Evol. Microbiol.">
        <title>Complete genome sequence of Corynebacterium casei LMG S-19264T (=DSM 44701T), isolated from a smear-ripened cheese.</title>
        <authorList>
            <consortium name="US DOE Joint Genome Institute (JGI-PGF)"/>
            <person name="Walter F."/>
            <person name="Albersmeier A."/>
            <person name="Kalinowski J."/>
            <person name="Ruckert C."/>
        </authorList>
    </citation>
    <scope>NUCLEOTIDE SEQUENCE</scope>
    <source>
        <strain evidence="3">CGMCC 1.15448</strain>
    </source>
</reference>
<dbReference type="InterPro" id="IPR005627">
    <property type="entry name" value="CutC-like"/>
</dbReference>
<dbReference type="AlphaFoldDB" id="A0A8J2U9P7"/>
<dbReference type="SUPFAM" id="SSF110395">
    <property type="entry name" value="CutC-like"/>
    <property type="match status" value="1"/>
</dbReference>
<dbReference type="PANTHER" id="PTHR12598:SF0">
    <property type="entry name" value="COPPER HOMEOSTASIS PROTEIN CUTC HOMOLOG"/>
    <property type="match status" value="1"/>
</dbReference>
<dbReference type="Pfam" id="PF03932">
    <property type="entry name" value="CutC"/>
    <property type="match status" value="1"/>
</dbReference>
<reference evidence="3" key="2">
    <citation type="submission" date="2020-09" db="EMBL/GenBank/DDBJ databases">
        <authorList>
            <person name="Sun Q."/>
            <person name="Zhou Y."/>
        </authorList>
    </citation>
    <scope>NUCLEOTIDE SEQUENCE</scope>
    <source>
        <strain evidence="3">CGMCC 1.15448</strain>
    </source>
</reference>
<comment type="caution">
    <text evidence="2">Once thought to be involved in copper homeostasis, experiments in E.coli have shown this is not the case.</text>
</comment>
<dbReference type="Proteomes" id="UP000607559">
    <property type="component" value="Unassembled WGS sequence"/>
</dbReference>
<dbReference type="Gene3D" id="3.20.20.380">
    <property type="entry name" value="Copper homeostasis (CutC) domain"/>
    <property type="match status" value="1"/>
</dbReference>